<keyword evidence="6" id="KW-0119">Carbohydrate metabolism</keyword>
<evidence type="ECO:0000313" key="8">
    <source>
        <dbReference type="Proteomes" id="UP000727907"/>
    </source>
</evidence>
<keyword evidence="3" id="KW-0378">Hydrolase</keyword>
<evidence type="ECO:0000256" key="1">
    <source>
        <dbReference type="ARBA" id="ARBA00000966"/>
    </source>
</evidence>
<evidence type="ECO:0000256" key="2">
    <source>
        <dbReference type="ARBA" id="ARBA00012601"/>
    </source>
</evidence>
<proteinExistence type="predicted"/>
<keyword evidence="4" id="KW-0136">Cellulose degradation</keyword>
<dbReference type="RefSeq" id="WP_216960205.1">
    <property type="nucleotide sequence ID" value="NZ_JAHOPB010000001.1"/>
</dbReference>
<dbReference type="InterPro" id="IPR002037">
    <property type="entry name" value="Glyco_hydro_8"/>
</dbReference>
<organism evidence="7 8">
    <name type="scientific">Reyranella humidisoli</name>
    <dbReference type="NCBI Taxonomy" id="2849149"/>
    <lineage>
        <taxon>Bacteria</taxon>
        <taxon>Pseudomonadati</taxon>
        <taxon>Pseudomonadota</taxon>
        <taxon>Alphaproteobacteria</taxon>
        <taxon>Hyphomicrobiales</taxon>
        <taxon>Reyranellaceae</taxon>
        <taxon>Reyranella</taxon>
    </lineage>
</organism>
<dbReference type="EC" id="3.2.1.4" evidence="2"/>
<gene>
    <name evidence="7" type="ORF">KQ910_12185</name>
</gene>
<accession>A0ABS6IIU5</accession>
<dbReference type="Pfam" id="PF01270">
    <property type="entry name" value="Glyco_hydro_8"/>
    <property type="match status" value="1"/>
</dbReference>
<dbReference type="Proteomes" id="UP000727907">
    <property type="component" value="Unassembled WGS sequence"/>
</dbReference>
<evidence type="ECO:0000256" key="6">
    <source>
        <dbReference type="ARBA" id="ARBA00023326"/>
    </source>
</evidence>
<sequence>MDCRRPPDGSRRRLLTTGVGFAALSLLPAVARADQNWQTYKRRFIVDDRRVIDSGNNNVSHSESQGWGLLFAQSYDDKDTFAKIWDWTSKSLQRGDGLFSWRWSPNTNDPVPDKNNAADGDILIAWALMRAAAKWNEPRWLAPARRIQSAVLDRLVIESQGKLILLPGVQGFVRGNRHVINLSYYVWPALHDFAAQPGDQGRWRRLEADGLWLVDNAAFGDYRLPPDWLLFGNQVLRVADDWKPYFGFDAIRIPLYLAWHNQASRLGRFLTAWRTPRFGGRPPAWIDLDTGAVAPYPSSGGYIAVSSVTKFVADGNQGPAPVATVGDDDDYYSASLKLLANVAGQEAPRAKRA</sequence>
<reference evidence="7 8" key="1">
    <citation type="submission" date="2021-06" db="EMBL/GenBank/DDBJ databases">
        <authorList>
            <person name="Lee D.H."/>
        </authorList>
    </citation>
    <scope>NUCLEOTIDE SEQUENCE [LARGE SCALE GENOMIC DNA]</scope>
    <source>
        <strain evidence="7 8">MMS21-HV4-11</strain>
    </source>
</reference>
<evidence type="ECO:0000256" key="3">
    <source>
        <dbReference type="ARBA" id="ARBA00022801"/>
    </source>
</evidence>
<comment type="caution">
    <text evidence="7">The sequence shown here is derived from an EMBL/GenBank/DDBJ whole genome shotgun (WGS) entry which is preliminary data.</text>
</comment>
<keyword evidence="6" id="KW-0624">Polysaccharide degradation</keyword>
<evidence type="ECO:0000256" key="5">
    <source>
        <dbReference type="ARBA" id="ARBA00023295"/>
    </source>
</evidence>
<comment type="catalytic activity">
    <reaction evidence="1">
        <text>Endohydrolysis of (1-&gt;4)-beta-D-glucosidic linkages in cellulose, lichenin and cereal beta-D-glucans.</text>
        <dbReference type="EC" id="3.2.1.4"/>
    </reaction>
</comment>
<dbReference type="InterPro" id="IPR006311">
    <property type="entry name" value="TAT_signal"/>
</dbReference>
<dbReference type="PROSITE" id="PS51318">
    <property type="entry name" value="TAT"/>
    <property type="match status" value="1"/>
</dbReference>
<evidence type="ECO:0000313" key="7">
    <source>
        <dbReference type="EMBL" id="MBU8874523.1"/>
    </source>
</evidence>
<name>A0ABS6IIU5_9HYPH</name>
<protein>
    <recommendedName>
        <fullName evidence="2">cellulase</fullName>
        <ecNumber evidence="2">3.2.1.4</ecNumber>
    </recommendedName>
</protein>
<evidence type="ECO:0000256" key="4">
    <source>
        <dbReference type="ARBA" id="ARBA00023001"/>
    </source>
</evidence>
<keyword evidence="5" id="KW-0326">Glycosidase</keyword>
<dbReference type="EMBL" id="JAHOPB010000001">
    <property type="protein sequence ID" value="MBU8874523.1"/>
    <property type="molecule type" value="Genomic_DNA"/>
</dbReference>
<keyword evidence="8" id="KW-1185">Reference proteome</keyword>